<comment type="caution">
    <text evidence="1">The sequence shown here is derived from an EMBL/GenBank/DDBJ whole genome shotgun (WGS) entry which is preliminary data.</text>
</comment>
<proteinExistence type="predicted"/>
<gene>
    <name evidence="1" type="ORF">T11_12394</name>
</gene>
<evidence type="ECO:0000313" key="2">
    <source>
        <dbReference type="Proteomes" id="UP000055024"/>
    </source>
</evidence>
<keyword evidence="2" id="KW-1185">Reference proteome</keyword>
<accession>A0A0V1GZA5</accession>
<dbReference type="AlphaFoldDB" id="A0A0V1GZA5"/>
<dbReference type="EMBL" id="JYDP01000189">
    <property type="protein sequence ID" value="KRZ03582.1"/>
    <property type="molecule type" value="Genomic_DNA"/>
</dbReference>
<dbReference type="Proteomes" id="UP000055024">
    <property type="component" value="Unassembled WGS sequence"/>
</dbReference>
<evidence type="ECO:0000313" key="1">
    <source>
        <dbReference type="EMBL" id="KRZ03582.1"/>
    </source>
</evidence>
<sequence length="78" mass="8740">MCSRLDVSCAWLIISPALKRRLSVAVAVAVADTAAMQQLLVNHHQFGRRRNVRLKRQCQKVGTHFASALKLILCRLSN</sequence>
<organism evidence="1 2">
    <name type="scientific">Trichinella zimbabwensis</name>
    <dbReference type="NCBI Taxonomy" id="268475"/>
    <lineage>
        <taxon>Eukaryota</taxon>
        <taxon>Metazoa</taxon>
        <taxon>Ecdysozoa</taxon>
        <taxon>Nematoda</taxon>
        <taxon>Enoplea</taxon>
        <taxon>Dorylaimia</taxon>
        <taxon>Trichinellida</taxon>
        <taxon>Trichinellidae</taxon>
        <taxon>Trichinella</taxon>
    </lineage>
</organism>
<reference evidence="1 2" key="1">
    <citation type="submission" date="2015-01" db="EMBL/GenBank/DDBJ databases">
        <title>Evolution of Trichinella species and genotypes.</title>
        <authorList>
            <person name="Korhonen P.K."/>
            <person name="Edoardo P."/>
            <person name="Giuseppe L.R."/>
            <person name="Gasser R.B."/>
        </authorList>
    </citation>
    <scope>NUCLEOTIDE SEQUENCE [LARGE SCALE GENOMIC DNA]</scope>
    <source>
        <strain evidence="1">ISS1029</strain>
    </source>
</reference>
<protein>
    <submittedName>
        <fullName evidence="1">Uncharacterized protein</fullName>
    </submittedName>
</protein>
<name>A0A0V1GZA5_9BILA</name>